<evidence type="ECO:0000313" key="3">
    <source>
        <dbReference type="Proteomes" id="UP000078486"/>
    </source>
</evidence>
<dbReference type="STRING" id="1184151.AW736_06720"/>
<feature type="region of interest" description="Disordered" evidence="1">
    <location>
        <begin position="57"/>
        <end position="80"/>
    </location>
</feature>
<dbReference type="EMBL" id="LRRQ01000051">
    <property type="protein sequence ID" value="OAM90700.1"/>
    <property type="molecule type" value="Genomic_DNA"/>
</dbReference>
<name>A0A178ILI5_9BACT</name>
<reference evidence="2 3" key="1">
    <citation type="submission" date="2016-01" db="EMBL/GenBank/DDBJ databases">
        <title>High potential of lignocellulose degradation of a new Verrucomicrobia species.</title>
        <authorList>
            <person name="Wang Y."/>
            <person name="Shi Y."/>
            <person name="Qiu Z."/>
            <person name="Liu S."/>
            <person name="Yang H."/>
        </authorList>
    </citation>
    <scope>NUCLEOTIDE SEQUENCE [LARGE SCALE GENOMIC DNA]</scope>
    <source>
        <strain evidence="2 3">TSB47</strain>
    </source>
</reference>
<dbReference type="PROSITE" id="PS51257">
    <property type="entry name" value="PROKAR_LIPOPROTEIN"/>
    <property type="match status" value="1"/>
</dbReference>
<dbReference type="Proteomes" id="UP000078486">
    <property type="component" value="Unassembled WGS sequence"/>
</dbReference>
<keyword evidence="3" id="KW-1185">Reference proteome</keyword>
<proteinExistence type="predicted"/>
<feature type="region of interest" description="Disordered" evidence="1">
    <location>
        <begin position="101"/>
        <end position="157"/>
    </location>
</feature>
<evidence type="ECO:0000313" key="2">
    <source>
        <dbReference type="EMBL" id="OAM90700.1"/>
    </source>
</evidence>
<protein>
    <submittedName>
        <fullName evidence="2">Uncharacterized protein</fullName>
    </submittedName>
</protein>
<sequence length="497" mass="53781">MHPPRFLSIIPLLAALLAACFLPECVRIPERHAQIAMTGGDYAKAMMTVPLLDDQAPPADVAASAGTRREAAGTPTAASQLPALSAREAVVSEPARLAVARALDDQAEPEKSARDNKDADDRREAPGRLPDRPAPAYVAKNPKNEPMRPAALEKPGDQGLSTKIVWNNKSGDAPMAALKKRHDPRVPAGIAGAGESMKADYDTRYIDNAIRTAALEKITDQAILAGMAMHDKNKDIAWAALKKLHDPQVLAALVRPGNSAEARLWAAWRLADRELLDGIARRDTEERVRNAASARLAGAQKNAARADLADLIREGKVLARIGGGDIQHLYISLKKMTPWPLEVLIPAGTYFVCDNPEAQDMVSTEDVPVVLEEADYWNPRIPVACASRPKKIPEATDVFSIGSLPDDAELKCLMTVLKGKDAPYATKQAAIWIVTDNAGYDDLGSLQTSRDGRVLRTITEIEAAEAMQLCVEAGIDIKKKNIWNDRVKIFAGLPEGH</sequence>
<dbReference type="RefSeq" id="WP_068769418.1">
    <property type="nucleotide sequence ID" value="NZ_CP109796.1"/>
</dbReference>
<evidence type="ECO:0000256" key="1">
    <source>
        <dbReference type="SAM" id="MobiDB-lite"/>
    </source>
</evidence>
<gene>
    <name evidence="2" type="ORF">AW736_06720</name>
</gene>
<comment type="caution">
    <text evidence="2">The sequence shown here is derived from an EMBL/GenBank/DDBJ whole genome shotgun (WGS) entry which is preliminary data.</text>
</comment>
<organism evidence="2 3">
    <name type="scientific">Termitidicoccus mucosus</name>
    <dbReference type="NCBI Taxonomy" id="1184151"/>
    <lineage>
        <taxon>Bacteria</taxon>
        <taxon>Pseudomonadati</taxon>
        <taxon>Verrucomicrobiota</taxon>
        <taxon>Opitutia</taxon>
        <taxon>Opitutales</taxon>
        <taxon>Opitutaceae</taxon>
        <taxon>Termitidicoccus</taxon>
    </lineage>
</organism>
<accession>A0A178ILI5</accession>
<dbReference type="AlphaFoldDB" id="A0A178ILI5"/>
<feature type="compositionally biased region" description="Basic and acidic residues" evidence="1">
    <location>
        <begin position="102"/>
        <end position="131"/>
    </location>
</feature>